<dbReference type="SUPFAM" id="SSF103473">
    <property type="entry name" value="MFS general substrate transporter"/>
    <property type="match status" value="1"/>
</dbReference>
<comment type="caution">
    <text evidence="4">The sequence shown here is derived from an EMBL/GenBank/DDBJ whole genome shotgun (WGS) entry which is preliminary data.</text>
</comment>
<dbReference type="PANTHER" id="PTHR11360:SF284">
    <property type="entry name" value="EG:103B4.3 PROTEIN-RELATED"/>
    <property type="match status" value="1"/>
</dbReference>
<feature type="transmembrane region" description="Helical" evidence="2">
    <location>
        <begin position="282"/>
        <end position="302"/>
    </location>
</feature>
<organism evidence="4 5">
    <name type="scientific">Trichonephila inaurata madagascariensis</name>
    <dbReference type="NCBI Taxonomy" id="2747483"/>
    <lineage>
        <taxon>Eukaryota</taxon>
        <taxon>Metazoa</taxon>
        <taxon>Ecdysozoa</taxon>
        <taxon>Arthropoda</taxon>
        <taxon>Chelicerata</taxon>
        <taxon>Arachnida</taxon>
        <taxon>Araneae</taxon>
        <taxon>Araneomorphae</taxon>
        <taxon>Entelegynae</taxon>
        <taxon>Araneoidea</taxon>
        <taxon>Nephilidae</taxon>
        <taxon>Trichonephila</taxon>
        <taxon>Trichonephila inaurata</taxon>
    </lineage>
</organism>
<keyword evidence="2" id="KW-0472">Membrane</keyword>
<dbReference type="AlphaFoldDB" id="A0A8X7C148"/>
<dbReference type="Pfam" id="PF07690">
    <property type="entry name" value="MFS_1"/>
    <property type="match status" value="1"/>
</dbReference>
<gene>
    <name evidence="4" type="primary">slc16a12b</name>
    <name evidence="4" type="ORF">TNIN_82281</name>
</gene>
<dbReference type="OrthoDB" id="2213137at2759"/>
<feature type="transmembrane region" description="Helical" evidence="2">
    <location>
        <begin position="251"/>
        <end position="270"/>
    </location>
</feature>
<name>A0A8X7C148_9ARAC</name>
<dbReference type="Gene3D" id="1.20.1250.20">
    <property type="entry name" value="MFS general substrate transporter like domains"/>
    <property type="match status" value="2"/>
</dbReference>
<proteinExistence type="predicted"/>
<dbReference type="PROSITE" id="PS50850">
    <property type="entry name" value="MFS"/>
    <property type="match status" value="1"/>
</dbReference>
<dbReference type="GO" id="GO:0008028">
    <property type="term" value="F:monocarboxylic acid transmembrane transporter activity"/>
    <property type="evidence" value="ECO:0007669"/>
    <property type="project" value="TreeGrafter"/>
</dbReference>
<evidence type="ECO:0000256" key="2">
    <source>
        <dbReference type="SAM" id="Phobius"/>
    </source>
</evidence>
<protein>
    <submittedName>
        <fullName evidence="4">Monocarboxylate transporter 12-B</fullName>
    </submittedName>
</protein>
<feature type="transmembrane region" description="Helical" evidence="2">
    <location>
        <begin position="76"/>
        <end position="99"/>
    </location>
</feature>
<dbReference type="EMBL" id="BMAV01007260">
    <property type="protein sequence ID" value="GFY50012.1"/>
    <property type="molecule type" value="Genomic_DNA"/>
</dbReference>
<dbReference type="InterPro" id="IPR020846">
    <property type="entry name" value="MFS_dom"/>
</dbReference>
<evidence type="ECO:0000313" key="5">
    <source>
        <dbReference type="Proteomes" id="UP000886998"/>
    </source>
</evidence>
<keyword evidence="2" id="KW-1133">Transmembrane helix</keyword>
<comment type="subcellular location">
    <subcellularLocation>
        <location evidence="1">Membrane</location>
        <topology evidence="1">Multi-pass membrane protein</topology>
    </subcellularLocation>
</comment>
<accession>A0A8X7C148</accession>
<evidence type="ECO:0000256" key="1">
    <source>
        <dbReference type="ARBA" id="ARBA00004141"/>
    </source>
</evidence>
<feature type="transmembrane region" description="Helical" evidence="2">
    <location>
        <begin position="314"/>
        <end position="334"/>
    </location>
</feature>
<dbReference type="PANTHER" id="PTHR11360">
    <property type="entry name" value="MONOCARBOXYLATE TRANSPORTER"/>
    <property type="match status" value="1"/>
</dbReference>
<dbReference type="InterPro" id="IPR050327">
    <property type="entry name" value="Proton-linked_MCT"/>
</dbReference>
<feature type="non-terminal residue" evidence="4">
    <location>
        <position position="341"/>
    </location>
</feature>
<feature type="transmembrane region" description="Helical" evidence="2">
    <location>
        <begin position="38"/>
        <end position="64"/>
    </location>
</feature>
<dbReference type="GO" id="GO:0016020">
    <property type="term" value="C:membrane"/>
    <property type="evidence" value="ECO:0007669"/>
    <property type="project" value="UniProtKB-SubCell"/>
</dbReference>
<feature type="domain" description="Major facilitator superfamily (MFS) profile" evidence="3">
    <location>
        <begin position="1"/>
        <end position="341"/>
    </location>
</feature>
<feature type="transmembrane region" description="Helical" evidence="2">
    <location>
        <begin position="105"/>
        <end position="123"/>
    </location>
</feature>
<keyword evidence="2" id="KW-0812">Transmembrane</keyword>
<reference evidence="4" key="1">
    <citation type="submission" date="2020-08" db="EMBL/GenBank/DDBJ databases">
        <title>Multicomponent nature underlies the extraordinary mechanical properties of spider dragline silk.</title>
        <authorList>
            <person name="Kono N."/>
            <person name="Nakamura H."/>
            <person name="Mori M."/>
            <person name="Yoshida Y."/>
            <person name="Ohtoshi R."/>
            <person name="Malay A.D."/>
            <person name="Moran D.A.P."/>
            <person name="Tomita M."/>
            <person name="Numata K."/>
            <person name="Arakawa K."/>
        </authorList>
    </citation>
    <scope>NUCLEOTIDE SEQUENCE</scope>
</reference>
<sequence length="341" mass="36359">PLVSGLVNKYGCRIVSIIGAFLAFIGFLLSLLVPQVEFLFLTIGLLGGVGFGLMYLPAVVSVALHFEKKRATAMGISLSGTGIGSLIMAPLTAWLISYYGYWKGALLILTGLIFNVVVLSCFYRQFGPVGEVLIPVAEVESASEDILDTLGLPGDLFGPQGSQSSRPLAEQRSSFVLRRPSVASNEPGLMHKMDIFFTGTKEAPTTPSEVFQIASPADMSSISTVTRRGSAFASFRKAVAEMLGLAVLKNYAFLIFAIRGCVCLASIVLVEIVGMKKLNNAYGIYLLATGSSTSIGTPVIGLLHDSFGNYDAGFYLNGGLVITGALMLLVVPFIKNKYPEQ</sequence>
<keyword evidence="5" id="KW-1185">Reference proteome</keyword>
<dbReference type="InterPro" id="IPR036259">
    <property type="entry name" value="MFS_trans_sf"/>
</dbReference>
<feature type="transmembrane region" description="Helical" evidence="2">
    <location>
        <begin position="12"/>
        <end position="32"/>
    </location>
</feature>
<dbReference type="Proteomes" id="UP000886998">
    <property type="component" value="Unassembled WGS sequence"/>
</dbReference>
<evidence type="ECO:0000313" key="4">
    <source>
        <dbReference type="EMBL" id="GFY50012.1"/>
    </source>
</evidence>
<evidence type="ECO:0000259" key="3">
    <source>
        <dbReference type="PROSITE" id="PS50850"/>
    </source>
</evidence>
<dbReference type="InterPro" id="IPR011701">
    <property type="entry name" value="MFS"/>
</dbReference>